<evidence type="ECO:0000259" key="2">
    <source>
        <dbReference type="Pfam" id="PF02627"/>
    </source>
</evidence>
<proteinExistence type="predicted"/>
<evidence type="ECO:0000313" key="3">
    <source>
        <dbReference type="EMBL" id="AWT55412.1"/>
    </source>
</evidence>
<gene>
    <name evidence="3" type="ORF">D806_044500</name>
</gene>
<organism evidence="3 4">
    <name type="scientific">Mycolicibacterium smegmatis (strain MKD8)</name>
    <name type="common">Mycobacterium smegmatis</name>
    <dbReference type="NCBI Taxonomy" id="1214915"/>
    <lineage>
        <taxon>Bacteria</taxon>
        <taxon>Bacillati</taxon>
        <taxon>Actinomycetota</taxon>
        <taxon>Actinomycetes</taxon>
        <taxon>Mycobacteriales</taxon>
        <taxon>Mycobacteriaceae</taxon>
        <taxon>Mycolicibacterium</taxon>
    </lineage>
</organism>
<accession>A0A2U9PUD2</accession>
<name>A0A2U9PUD2_MYCSE</name>
<dbReference type="InterPro" id="IPR029032">
    <property type="entry name" value="AhpD-like"/>
</dbReference>
<evidence type="ECO:0000313" key="4">
    <source>
        <dbReference type="Proteomes" id="UP000011200"/>
    </source>
</evidence>
<dbReference type="Proteomes" id="UP000011200">
    <property type="component" value="Chromosome"/>
</dbReference>
<dbReference type="GO" id="GO:0051920">
    <property type="term" value="F:peroxiredoxin activity"/>
    <property type="evidence" value="ECO:0007669"/>
    <property type="project" value="InterPro"/>
</dbReference>
<feature type="region of interest" description="Disordered" evidence="1">
    <location>
        <begin position="1"/>
        <end position="20"/>
    </location>
</feature>
<dbReference type="EMBL" id="CP027541">
    <property type="protein sequence ID" value="AWT55412.1"/>
    <property type="molecule type" value="Genomic_DNA"/>
</dbReference>
<dbReference type="InterPro" id="IPR003779">
    <property type="entry name" value="CMD-like"/>
</dbReference>
<dbReference type="Pfam" id="PF02627">
    <property type="entry name" value="CMD"/>
    <property type="match status" value="1"/>
</dbReference>
<protein>
    <submittedName>
        <fullName evidence="3">Carboxymuconolactone decarboxylase</fullName>
    </submittedName>
</protein>
<dbReference type="PANTHER" id="PTHR34846">
    <property type="entry name" value="4-CARBOXYMUCONOLACTONE DECARBOXYLASE FAMILY PROTEIN (AFU_ORTHOLOGUE AFUA_6G11590)"/>
    <property type="match status" value="1"/>
</dbReference>
<reference evidence="3 4" key="1">
    <citation type="journal article" date="2013" name="Genome Announc.">
        <title>Draft genome sequence of MKD8, a conjugal recipient Mycobacterium smegmatis strain.</title>
        <authorList>
            <person name="Gray T.A."/>
            <person name="Palumbo M.J."/>
            <person name="Derbyshire K.M."/>
        </authorList>
    </citation>
    <scope>NUCLEOTIDE SEQUENCE [LARGE SCALE GENOMIC DNA]</scope>
    <source>
        <strain evidence="3 4">MKD8</strain>
    </source>
</reference>
<dbReference type="AlphaFoldDB" id="A0A2U9PUD2"/>
<dbReference type="SUPFAM" id="SSF69118">
    <property type="entry name" value="AhpD-like"/>
    <property type="match status" value="1"/>
</dbReference>
<dbReference type="PANTHER" id="PTHR34846:SF11">
    <property type="entry name" value="4-CARBOXYMUCONOLACTONE DECARBOXYLASE FAMILY PROTEIN (AFU_ORTHOLOGUE AFUA_6G11590)"/>
    <property type="match status" value="1"/>
</dbReference>
<dbReference type="Gene3D" id="1.20.1290.10">
    <property type="entry name" value="AhpD-like"/>
    <property type="match status" value="1"/>
</dbReference>
<sequence>MVEQASADRLPMPESLNPEQRRAVERITSGPRGGLFGPFVPLLRAPELMTRVQLVGEYLRFESELPDHLRELLILLVARDWDQDFEWGHHVPLARASGLGEDVIATIAAGGAPVGPHDVRAFWRLAAELVRGHAVGDATFADAVAAAGEVAVVEAIVTIGYYTTLAMTMNAARTPIPDDYERLP</sequence>
<feature type="domain" description="Carboxymuconolactone decarboxylase-like" evidence="2">
    <location>
        <begin position="46"/>
        <end position="114"/>
    </location>
</feature>
<reference evidence="4" key="2">
    <citation type="submission" date="2018-03" db="EMBL/GenBank/DDBJ databases">
        <authorList>
            <person name="Derbyshire K."/>
            <person name="Gray T.A."/>
            <person name="Champion M."/>
        </authorList>
    </citation>
    <scope>NUCLEOTIDE SEQUENCE [LARGE SCALE GENOMIC DNA]</scope>
    <source>
        <strain evidence="4">MKD8</strain>
    </source>
</reference>
<dbReference type="RefSeq" id="WP_003895941.1">
    <property type="nucleotide sequence ID" value="NZ_CP027541.1"/>
</dbReference>
<evidence type="ECO:0000256" key="1">
    <source>
        <dbReference type="SAM" id="MobiDB-lite"/>
    </source>
</evidence>